<feature type="non-terminal residue" evidence="1">
    <location>
        <position position="846"/>
    </location>
</feature>
<proteinExistence type="predicted"/>
<evidence type="ECO:0000313" key="1">
    <source>
        <dbReference type="EMBL" id="CAG8529106.1"/>
    </source>
</evidence>
<protein>
    <submittedName>
        <fullName evidence="1">13357_t:CDS:1</fullName>
    </submittedName>
</protein>
<accession>A0ACA9LJ23</accession>
<dbReference type="EMBL" id="CAJVPU010004188">
    <property type="protein sequence ID" value="CAG8529106.1"/>
    <property type="molecule type" value="Genomic_DNA"/>
</dbReference>
<gene>
    <name evidence="1" type="ORF">DHETER_LOCUS4283</name>
</gene>
<comment type="caution">
    <text evidence="1">The sequence shown here is derived from an EMBL/GenBank/DDBJ whole genome shotgun (WGS) entry which is preliminary data.</text>
</comment>
<keyword evidence="2" id="KW-1185">Reference proteome</keyword>
<name>A0ACA9LJ23_9GLOM</name>
<dbReference type="Proteomes" id="UP000789702">
    <property type="component" value="Unassembled WGS sequence"/>
</dbReference>
<sequence length="846" mass="98059">MEKDLDSDNKKILIIPSIDVPNPNVLEAVVFPLRIASKEPSTESNMTSLTGFDETGISTQNISSFSSNINDKDDKDHVSSTDVSKLILFQEGITRTSTKDLIEATFENDENDINDQSDDTDTDSQNDEININAQDDEKVKNIQSNTSAKNADINAEDQFDQESSKSVKRSWSIKRVFSRKKKKNKDNQSNDLVKDFMDNATANQAHDTATEQDNQNDQILGPHVIPPELFTENMVTTYFHVIMPKKVFKRKFMVFVIGNIKELGDGRYGIVQLKRYDKNPIYWYSDPISVPINVLEDRPIRYGYFVYKGAKSSLAKKLFNQLTIKSNSSFENIVPDIDVDAENWFWDRNKREFIFRENQYDLWSNTEKYRIKLKDLLKYYPYISIIYGSINDKNLKEKIIEYLDINKRHASILDYDVLERFVFKNFCDSNSIKQNVFLCVLLGYAIKEKKFKNYMPLGYNLPEDFPSIDMLRTFKDISKDDLPHGVIKVLPQVVCTVVLHISTFSTKFEWIKAFEVAPVIDSKYTFLEQFKVPVYTRGNESNFLESLKKFAKPSMDKITNDGTYVKVCKNLLSLCQSIAAIIFLWQSIFHPDTYMYDDLSEYSLNRLNYFLMNDNAKELEKHLKEIPVNFNIDFTFVFRERIFKLLSNFNVSWDKDNIDSILKLLNNARLNWQEDTVLQALGVFSASGNMDLLQSFPIQLVMFLEKDFIDIDSNDKRLGKICTQWFKSALACIKEEQNAPKHIEENFSCTIFHYLSTMYSIMKKYNITSVQLFNAAEEAVKVLKDNVIFDAAVNIGDLKQKELIEIFSHVLKERFDSDVKNSDIKLLSKIMRICKSKGQQLHIPNT</sequence>
<reference evidence="1" key="1">
    <citation type="submission" date="2021-06" db="EMBL/GenBank/DDBJ databases">
        <authorList>
            <person name="Kallberg Y."/>
            <person name="Tangrot J."/>
            <person name="Rosling A."/>
        </authorList>
    </citation>
    <scope>NUCLEOTIDE SEQUENCE</scope>
    <source>
        <strain evidence="1">IL203A</strain>
    </source>
</reference>
<evidence type="ECO:0000313" key="2">
    <source>
        <dbReference type="Proteomes" id="UP000789702"/>
    </source>
</evidence>
<organism evidence="1 2">
    <name type="scientific">Dentiscutata heterogama</name>
    <dbReference type="NCBI Taxonomy" id="1316150"/>
    <lineage>
        <taxon>Eukaryota</taxon>
        <taxon>Fungi</taxon>
        <taxon>Fungi incertae sedis</taxon>
        <taxon>Mucoromycota</taxon>
        <taxon>Glomeromycotina</taxon>
        <taxon>Glomeromycetes</taxon>
        <taxon>Diversisporales</taxon>
        <taxon>Gigasporaceae</taxon>
        <taxon>Dentiscutata</taxon>
    </lineage>
</organism>